<name>A0A392VSW4_9FABA</name>
<dbReference type="EMBL" id="LXQA011227820">
    <property type="protein sequence ID" value="MCI89785.1"/>
    <property type="molecule type" value="Genomic_DNA"/>
</dbReference>
<sequence length="15" mass="1477">MVSKPPPQSAGPPAI</sequence>
<keyword evidence="2" id="KW-1185">Reference proteome</keyword>
<proteinExistence type="predicted"/>
<organism evidence="1 2">
    <name type="scientific">Trifolium medium</name>
    <dbReference type="NCBI Taxonomy" id="97028"/>
    <lineage>
        <taxon>Eukaryota</taxon>
        <taxon>Viridiplantae</taxon>
        <taxon>Streptophyta</taxon>
        <taxon>Embryophyta</taxon>
        <taxon>Tracheophyta</taxon>
        <taxon>Spermatophyta</taxon>
        <taxon>Magnoliopsida</taxon>
        <taxon>eudicotyledons</taxon>
        <taxon>Gunneridae</taxon>
        <taxon>Pentapetalae</taxon>
        <taxon>rosids</taxon>
        <taxon>fabids</taxon>
        <taxon>Fabales</taxon>
        <taxon>Fabaceae</taxon>
        <taxon>Papilionoideae</taxon>
        <taxon>50 kb inversion clade</taxon>
        <taxon>NPAAA clade</taxon>
        <taxon>Hologalegina</taxon>
        <taxon>IRL clade</taxon>
        <taxon>Trifolieae</taxon>
        <taxon>Trifolium</taxon>
    </lineage>
</organism>
<reference evidence="1 2" key="1">
    <citation type="journal article" date="2018" name="Front. Plant Sci.">
        <title>Red Clover (Trifolium pratense) and Zigzag Clover (T. medium) - A Picture of Genomic Similarities and Differences.</title>
        <authorList>
            <person name="Dluhosova J."/>
            <person name="Istvanek J."/>
            <person name="Nedelnik J."/>
            <person name="Repkova J."/>
        </authorList>
    </citation>
    <scope>NUCLEOTIDE SEQUENCE [LARGE SCALE GENOMIC DNA]</scope>
    <source>
        <strain evidence="2">cv. 10/8</strain>
        <tissue evidence="1">Leaf</tissue>
    </source>
</reference>
<comment type="caution">
    <text evidence="1">The sequence shown here is derived from an EMBL/GenBank/DDBJ whole genome shotgun (WGS) entry which is preliminary data.</text>
</comment>
<evidence type="ECO:0000313" key="2">
    <source>
        <dbReference type="Proteomes" id="UP000265520"/>
    </source>
</evidence>
<accession>A0A392VSW4</accession>
<feature type="non-terminal residue" evidence="1">
    <location>
        <position position="15"/>
    </location>
</feature>
<evidence type="ECO:0000313" key="1">
    <source>
        <dbReference type="EMBL" id="MCI89785.1"/>
    </source>
</evidence>
<dbReference type="Proteomes" id="UP000265520">
    <property type="component" value="Unassembled WGS sequence"/>
</dbReference>
<protein>
    <submittedName>
        <fullName evidence="1">Uncharacterized protein</fullName>
    </submittedName>
</protein>